<dbReference type="Gene3D" id="3.40.50.1820">
    <property type="entry name" value="alpha/beta hydrolase"/>
    <property type="match status" value="1"/>
</dbReference>
<dbReference type="EMBL" id="QXGE01002102">
    <property type="protein sequence ID" value="KAE9284918.1"/>
    <property type="molecule type" value="Genomic_DNA"/>
</dbReference>
<dbReference type="Proteomes" id="UP000476176">
    <property type="component" value="Unassembled WGS sequence"/>
</dbReference>
<gene>
    <name evidence="10" type="ORF">PF001_g22147</name>
    <name evidence="9" type="ORF">PF002_g28094</name>
    <name evidence="8" type="ORF">PF004_g26803</name>
    <name evidence="7" type="ORF">PF005_g27446</name>
    <name evidence="6" type="ORF">PF006_g22135</name>
    <name evidence="5" type="ORF">PF007_g22984</name>
    <name evidence="11" type="ORF">PF008_g21472</name>
    <name evidence="3" type="ORF">PF009_g28068</name>
    <name evidence="4" type="ORF">PF010_g26388</name>
</gene>
<evidence type="ECO:0000313" key="18">
    <source>
        <dbReference type="Proteomes" id="UP000476176"/>
    </source>
</evidence>
<evidence type="ECO:0000313" key="20">
    <source>
        <dbReference type="Proteomes" id="UP000488956"/>
    </source>
</evidence>
<dbReference type="PANTHER" id="PTHR11005">
    <property type="entry name" value="LYSOSOMAL ACID LIPASE-RELATED"/>
    <property type="match status" value="1"/>
</dbReference>
<evidence type="ECO:0000313" key="6">
    <source>
        <dbReference type="EMBL" id="KAE9103612.1"/>
    </source>
</evidence>
<dbReference type="EMBL" id="QXGC01003668">
    <property type="protein sequence ID" value="KAE9173958.1"/>
    <property type="molecule type" value="Genomic_DNA"/>
</dbReference>
<evidence type="ECO:0000313" key="14">
    <source>
        <dbReference type="Proteomes" id="UP000437068"/>
    </source>
</evidence>
<evidence type="ECO:0000313" key="3">
    <source>
        <dbReference type="EMBL" id="KAE8921657.1"/>
    </source>
</evidence>
<evidence type="ECO:0000313" key="13">
    <source>
        <dbReference type="Proteomes" id="UP000433483"/>
    </source>
</evidence>
<dbReference type="Proteomes" id="UP000429523">
    <property type="component" value="Unassembled WGS sequence"/>
</dbReference>
<evidence type="ECO:0000313" key="4">
    <source>
        <dbReference type="EMBL" id="KAE9070164.1"/>
    </source>
</evidence>
<dbReference type="EMBL" id="QXFX01003257">
    <property type="protein sequence ID" value="KAE9070164.1"/>
    <property type="molecule type" value="Genomic_DNA"/>
</dbReference>
<evidence type="ECO:0000313" key="11">
    <source>
        <dbReference type="EMBL" id="KAE9306426.1"/>
    </source>
</evidence>
<dbReference type="EMBL" id="QXGD01003356">
    <property type="protein sequence ID" value="KAE9178348.1"/>
    <property type="molecule type" value="Genomic_DNA"/>
</dbReference>
<evidence type="ECO:0000313" key="12">
    <source>
        <dbReference type="Proteomes" id="UP000429523"/>
    </source>
</evidence>
<keyword evidence="13" id="KW-1185">Reference proteome</keyword>
<dbReference type="InterPro" id="IPR006693">
    <property type="entry name" value="AB_hydrolase_lipase"/>
</dbReference>
<dbReference type="InterPro" id="IPR029058">
    <property type="entry name" value="AB_hydrolase_fold"/>
</dbReference>
<dbReference type="Proteomes" id="UP000440367">
    <property type="component" value="Unassembled WGS sequence"/>
</dbReference>
<feature type="compositionally biased region" description="Basic and acidic residues" evidence="1">
    <location>
        <begin position="30"/>
        <end position="46"/>
    </location>
</feature>
<dbReference type="Proteomes" id="UP000440732">
    <property type="component" value="Unassembled WGS sequence"/>
</dbReference>
<dbReference type="GO" id="GO:0006629">
    <property type="term" value="P:lipid metabolic process"/>
    <property type="evidence" value="ECO:0007669"/>
    <property type="project" value="InterPro"/>
</dbReference>
<evidence type="ECO:0000313" key="7">
    <source>
        <dbReference type="EMBL" id="KAE9170727.1"/>
    </source>
</evidence>
<dbReference type="AlphaFoldDB" id="A0A6A4C9L6"/>
<evidence type="ECO:0000313" key="16">
    <source>
        <dbReference type="Proteomes" id="UP000440732"/>
    </source>
</evidence>
<evidence type="ECO:0000259" key="2">
    <source>
        <dbReference type="Pfam" id="PF04083"/>
    </source>
</evidence>
<feature type="domain" description="Partial AB-hydrolase lipase" evidence="2">
    <location>
        <begin position="98"/>
        <end position="162"/>
    </location>
</feature>
<dbReference type="EMBL" id="QXGB01003447">
    <property type="protein sequence ID" value="KAE9170727.1"/>
    <property type="molecule type" value="Genomic_DNA"/>
</dbReference>
<feature type="compositionally biased region" description="Low complexity" evidence="1">
    <location>
        <begin position="16"/>
        <end position="27"/>
    </location>
</feature>
<feature type="region of interest" description="Disordered" evidence="1">
    <location>
        <begin position="16"/>
        <end position="46"/>
    </location>
</feature>
<organism evidence="10 14">
    <name type="scientific">Phytophthora fragariae</name>
    <dbReference type="NCBI Taxonomy" id="53985"/>
    <lineage>
        <taxon>Eukaryota</taxon>
        <taxon>Sar</taxon>
        <taxon>Stramenopiles</taxon>
        <taxon>Oomycota</taxon>
        <taxon>Peronosporomycetes</taxon>
        <taxon>Peronosporales</taxon>
        <taxon>Peronosporaceae</taxon>
        <taxon>Phytophthora</taxon>
    </lineage>
</organism>
<dbReference type="Proteomes" id="UP000433483">
    <property type="component" value="Unassembled WGS sequence"/>
</dbReference>
<protein>
    <recommendedName>
        <fullName evidence="2">Partial AB-hydrolase lipase domain-containing protein</fullName>
    </recommendedName>
</protein>
<evidence type="ECO:0000313" key="8">
    <source>
        <dbReference type="EMBL" id="KAE9173958.1"/>
    </source>
</evidence>
<sequence length="165" mass="18047">MYHRSLLSGEFLEPVSGSTSVTTTLGTARLEPRLERDGEGGKVDDGELYYRDVGDDVNADVDLRSSGDVVGPRLAALVMDGWLVFSSFIDPVDGLTVMQIVAARGYHVEEHKVTNSDSYILTMYGLPKTYTESQINASAAANKPAVYLIHGLLDSSYTYVCNFRN</sequence>
<name>A0A6A4C9L6_9STRA</name>
<evidence type="ECO:0000313" key="9">
    <source>
        <dbReference type="EMBL" id="KAE9178348.1"/>
    </source>
</evidence>
<dbReference type="EMBL" id="QXGF01003398">
    <property type="protein sequence ID" value="KAE8921657.1"/>
    <property type="molecule type" value="Genomic_DNA"/>
</dbReference>
<dbReference type="EMBL" id="QXGA01002116">
    <property type="protein sequence ID" value="KAE9103612.1"/>
    <property type="molecule type" value="Genomic_DNA"/>
</dbReference>
<dbReference type="EMBL" id="QXFY01001929">
    <property type="protein sequence ID" value="KAE9306426.1"/>
    <property type="molecule type" value="Genomic_DNA"/>
</dbReference>
<comment type="caution">
    <text evidence="10">The sequence shown here is derived from an EMBL/GenBank/DDBJ whole genome shotgun (WGS) entry which is preliminary data.</text>
</comment>
<dbReference type="Proteomes" id="UP000437068">
    <property type="component" value="Unassembled WGS sequence"/>
</dbReference>
<evidence type="ECO:0000313" key="15">
    <source>
        <dbReference type="Proteomes" id="UP000440367"/>
    </source>
</evidence>
<evidence type="ECO:0000313" key="19">
    <source>
        <dbReference type="Proteomes" id="UP000486351"/>
    </source>
</evidence>
<evidence type="ECO:0000313" key="10">
    <source>
        <dbReference type="EMBL" id="KAE9284918.1"/>
    </source>
</evidence>
<evidence type="ECO:0000256" key="1">
    <source>
        <dbReference type="SAM" id="MobiDB-lite"/>
    </source>
</evidence>
<evidence type="ECO:0000313" key="17">
    <source>
        <dbReference type="Proteomes" id="UP000441208"/>
    </source>
</evidence>
<proteinExistence type="predicted"/>
<dbReference type="OrthoDB" id="9974421at2759"/>
<dbReference type="Pfam" id="PF04083">
    <property type="entry name" value="Abhydro_lipase"/>
    <property type="match status" value="1"/>
</dbReference>
<evidence type="ECO:0000313" key="5">
    <source>
        <dbReference type="EMBL" id="KAE9080603.1"/>
    </source>
</evidence>
<dbReference type="EMBL" id="QXFZ01002115">
    <property type="protein sequence ID" value="KAE9080603.1"/>
    <property type="molecule type" value="Genomic_DNA"/>
</dbReference>
<reference evidence="12 13" key="1">
    <citation type="submission" date="2018-08" db="EMBL/GenBank/DDBJ databases">
        <title>Genomic investigation of the strawberry pathogen Phytophthora fragariae indicates pathogenicity is determined by transcriptional variation in three key races.</title>
        <authorList>
            <person name="Adams T.M."/>
            <person name="Armitage A.D."/>
            <person name="Sobczyk M.K."/>
            <person name="Bates H.J."/>
            <person name="Dunwell J.M."/>
            <person name="Nellist C.F."/>
            <person name="Harrison R.J."/>
        </authorList>
    </citation>
    <scope>NUCLEOTIDE SEQUENCE [LARGE SCALE GENOMIC DNA]</scope>
    <source>
        <strain evidence="10 14">A4</strain>
        <strain evidence="9 15">BC-1</strain>
        <strain evidence="8 18">BC-23</strain>
        <strain evidence="7 13">NOV-27</strain>
        <strain evidence="6 16">NOV-5</strain>
        <strain evidence="5 17">NOV-71</strain>
        <strain evidence="11 19">NOV-77</strain>
        <strain evidence="3 12">NOV-9</strain>
        <strain evidence="4 20">ONT-3</strain>
    </source>
</reference>
<dbReference type="Proteomes" id="UP000486351">
    <property type="component" value="Unassembled WGS sequence"/>
</dbReference>
<dbReference type="Proteomes" id="UP000441208">
    <property type="component" value="Unassembled WGS sequence"/>
</dbReference>
<dbReference type="Proteomes" id="UP000488956">
    <property type="component" value="Unassembled WGS sequence"/>
</dbReference>
<accession>A0A6A4C9L6</accession>